<dbReference type="EMBL" id="HQ127381">
    <property type="protein sequence ID" value="ADV76507.1"/>
    <property type="molecule type" value="Genomic_DNA"/>
</dbReference>
<organism evidence="1 2">
    <name type="scientific">Staphylococcus phage TEM126</name>
    <dbReference type="NCBI Taxonomy" id="947066"/>
    <lineage>
        <taxon>Viruses</taxon>
        <taxon>Duplodnaviria</taxon>
        <taxon>Heunggongvirae</taxon>
        <taxon>Uroviricota</taxon>
        <taxon>Caudoviricetes</taxon>
        <taxon>Azeredovirinae</taxon>
        <taxon>Dubowvirus</taxon>
        <taxon>Dubowvirus TEM126</taxon>
    </lineage>
</organism>
<sequence>MQQECRIYQVALKVMRVIYRYSLKMIQTSYLTSRLITLKRFTHDQSQTEDLSNSGQFLMNINQRYCSTVEQMV</sequence>
<dbReference type="Proteomes" id="UP000223743">
    <property type="component" value="Segment"/>
</dbReference>
<reference evidence="1 2" key="1">
    <citation type="journal article" date="2011" name="Arch. Virol.">
        <title>Genomic sequence of temperate phage TEM126 isolated from wild type S. aureus.</title>
        <authorList>
            <person name="Lee Y.D."/>
            <person name="Chang H.I."/>
            <person name="Park J.H."/>
        </authorList>
    </citation>
    <scope>NUCLEOTIDE SEQUENCE [LARGE SCALE GENOMIC DNA]</scope>
</reference>
<keyword evidence="2" id="KW-1185">Reference proteome</keyword>
<proteinExistence type="predicted"/>
<dbReference type="GeneID" id="65068750"/>
<evidence type="ECO:0000313" key="2">
    <source>
        <dbReference type="Proteomes" id="UP000223743"/>
    </source>
</evidence>
<evidence type="ECO:0000313" key="1">
    <source>
        <dbReference type="EMBL" id="ADV76507.1"/>
    </source>
</evidence>
<accession>E9LT59</accession>
<dbReference type="KEGG" id="vg:65068750"/>
<dbReference type="RefSeq" id="YP_010079800.1">
    <property type="nucleotide sequence ID" value="NC_054978.1"/>
</dbReference>
<protein>
    <submittedName>
        <fullName evidence="1">Uncharacterized protein</fullName>
    </submittedName>
</protein>
<name>E9LT59_9CAUD</name>